<dbReference type="Gene3D" id="1.10.150.130">
    <property type="match status" value="1"/>
</dbReference>
<dbReference type="PROSITE" id="PS51900">
    <property type="entry name" value="CB"/>
    <property type="match status" value="1"/>
</dbReference>
<name>A0A656YVT5_9EURY</name>
<evidence type="ECO:0000256" key="3">
    <source>
        <dbReference type="ARBA" id="ARBA00023172"/>
    </source>
</evidence>
<dbReference type="GO" id="GO:0003677">
    <property type="term" value="F:DNA binding"/>
    <property type="evidence" value="ECO:0007669"/>
    <property type="project" value="UniProtKB-UniRule"/>
</dbReference>
<dbReference type="Pfam" id="PF00589">
    <property type="entry name" value="Phage_integrase"/>
    <property type="match status" value="1"/>
</dbReference>
<organism evidence="7 8">
    <name type="scientific">candidate division MSBL1 archaeon SCGC-AAA259J03</name>
    <dbReference type="NCBI Taxonomy" id="1698269"/>
    <lineage>
        <taxon>Archaea</taxon>
        <taxon>Methanobacteriati</taxon>
        <taxon>Methanobacteriota</taxon>
        <taxon>candidate division MSBL1</taxon>
    </lineage>
</organism>
<dbReference type="InterPro" id="IPR013762">
    <property type="entry name" value="Integrase-like_cat_sf"/>
</dbReference>
<dbReference type="GO" id="GO:0015074">
    <property type="term" value="P:DNA integration"/>
    <property type="evidence" value="ECO:0007669"/>
    <property type="project" value="UniProtKB-KW"/>
</dbReference>
<keyword evidence="8" id="KW-1185">Reference proteome</keyword>
<dbReference type="InterPro" id="IPR050090">
    <property type="entry name" value="Tyrosine_recombinase_XerCD"/>
</dbReference>
<reference evidence="7 8" key="1">
    <citation type="journal article" date="2016" name="Sci. Rep.">
        <title>Metabolic traits of an uncultured archaeal lineage -MSBL1- from brine pools of the Red Sea.</title>
        <authorList>
            <person name="Mwirichia R."/>
            <person name="Alam I."/>
            <person name="Rashid M."/>
            <person name="Vinu M."/>
            <person name="Ba-Alawi W."/>
            <person name="Anthony Kamau A."/>
            <person name="Kamanda Ngugi D."/>
            <person name="Goker M."/>
            <person name="Klenk H.P."/>
            <person name="Bajic V."/>
            <person name="Stingl U."/>
        </authorList>
    </citation>
    <scope>NUCLEOTIDE SEQUENCE [LARGE SCALE GENOMIC DNA]</scope>
    <source>
        <strain evidence="7">SCGC-AAA259J03</strain>
    </source>
</reference>
<dbReference type="InterPro" id="IPR010998">
    <property type="entry name" value="Integrase_recombinase_N"/>
</dbReference>
<comment type="caution">
    <text evidence="7">The sequence shown here is derived from an EMBL/GenBank/DDBJ whole genome shotgun (WGS) entry which is preliminary data.</text>
</comment>
<dbReference type="AlphaFoldDB" id="A0A656YVT5"/>
<evidence type="ECO:0000256" key="4">
    <source>
        <dbReference type="PROSITE-ProRule" id="PRU01248"/>
    </source>
</evidence>
<dbReference type="InterPro" id="IPR011010">
    <property type="entry name" value="DNA_brk_join_enz"/>
</dbReference>
<dbReference type="Proteomes" id="UP000070257">
    <property type="component" value="Unassembled WGS sequence"/>
</dbReference>
<keyword evidence="3" id="KW-0233">DNA recombination</keyword>
<evidence type="ECO:0000256" key="2">
    <source>
        <dbReference type="ARBA" id="ARBA00023125"/>
    </source>
</evidence>
<dbReference type="EMBL" id="LHXT01000045">
    <property type="protein sequence ID" value="KXA97675.1"/>
    <property type="molecule type" value="Genomic_DNA"/>
</dbReference>
<accession>A0A656YVT5</accession>
<gene>
    <name evidence="7" type="ORF">AKJ39_03070</name>
</gene>
<dbReference type="CDD" id="cd00397">
    <property type="entry name" value="DNA_BRE_C"/>
    <property type="match status" value="1"/>
</dbReference>
<dbReference type="InterPro" id="IPR002104">
    <property type="entry name" value="Integrase_catalytic"/>
</dbReference>
<evidence type="ECO:0000313" key="8">
    <source>
        <dbReference type="Proteomes" id="UP000070257"/>
    </source>
</evidence>
<dbReference type="InterPro" id="IPR044068">
    <property type="entry name" value="CB"/>
</dbReference>
<evidence type="ECO:0000313" key="7">
    <source>
        <dbReference type="EMBL" id="KXA97675.1"/>
    </source>
</evidence>
<sequence length="513" mass="59082">MKDEWLQNFSSQSTREKYDRALRNFAEEVIEDDLDSYLEELRESDNGLERLWDDMREYYEQMSGYTPKTRNNRLGTVKVFFQDHGLAIPRSWWKKFRRRKMEKGRPRTRDRAGKKEEWRKIIMNMDSPLGKALYLTLLSTGCRIGAMLNVKKKDLDLDSDPARIDLRPSYTKAGIGDRTVFLTSEVEEHIRNYLNWRKGKKKSDGTDLDTEQLFPITRSTASRMLHNAIDRSPLEIGRDEETGIREIHTHSTRKFFRSNCGLGEALTKALMGHSEYLDRSYLRVDPDRAAREFKEHEENLEVLGAEEVRVEKKLREREVGGLRAALKVQGVEEEKIDKALRAAEVDVEGALGMMDESESFLGVSEVSLLDRLDFGTMNEEDFQEVKGVLMDLLEGREPRPYEPAPIKAESTVRETLERELEIDLEEGEEADYVDRERSVAVEVVSIEGEVSADRIKSAIDRLRKDADESWRKILAVFTGEEGAKLPTEKVDTEEVEIFFVNAQGQVKPLSGGK</sequence>
<dbReference type="SUPFAM" id="SSF56349">
    <property type="entry name" value="DNA breaking-rejoining enzymes"/>
    <property type="match status" value="1"/>
</dbReference>
<feature type="domain" description="Tyr recombinase" evidence="5">
    <location>
        <begin position="108"/>
        <end position="294"/>
    </location>
</feature>
<keyword evidence="1" id="KW-0229">DNA integration</keyword>
<feature type="domain" description="Core-binding (CB)" evidence="6">
    <location>
        <begin position="1"/>
        <end position="85"/>
    </location>
</feature>
<evidence type="ECO:0000256" key="1">
    <source>
        <dbReference type="ARBA" id="ARBA00022908"/>
    </source>
</evidence>
<dbReference type="PROSITE" id="PS51898">
    <property type="entry name" value="TYR_RECOMBINASE"/>
    <property type="match status" value="1"/>
</dbReference>
<dbReference type="Gene3D" id="1.10.443.10">
    <property type="entry name" value="Intergrase catalytic core"/>
    <property type="match status" value="1"/>
</dbReference>
<dbReference type="PANTHER" id="PTHR30349">
    <property type="entry name" value="PHAGE INTEGRASE-RELATED"/>
    <property type="match status" value="1"/>
</dbReference>
<evidence type="ECO:0000259" key="6">
    <source>
        <dbReference type="PROSITE" id="PS51900"/>
    </source>
</evidence>
<keyword evidence="2 4" id="KW-0238">DNA-binding</keyword>
<dbReference type="GO" id="GO:0006310">
    <property type="term" value="P:DNA recombination"/>
    <property type="evidence" value="ECO:0007669"/>
    <property type="project" value="UniProtKB-KW"/>
</dbReference>
<protein>
    <submittedName>
        <fullName evidence="7">Uncharacterized protein</fullName>
    </submittedName>
</protein>
<proteinExistence type="predicted"/>
<dbReference type="PANTHER" id="PTHR30349:SF41">
    <property type="entry name" value="INTEGRASE_RECOMBINASE PROTEIN MJ0367-RELATED"/>
    <property type="match status" value="1"/>
</dbReference>
<evidence type="ECO:0000259" key="5">
    <source>
        <dbReference type="PROSITE" id="PS51898"/>
    </source>
</evidence>